<protein>
    <submittedName>
        <fullName evidence="2">NAD-dependent epimerase/dehydratase family protein</fullName>
    </submittedName>
</protein>
<gene>
    <name evidence="2" type="ORF">NBRC116598_20670</name>
</gene>
<organism evidence="2 3">
    <name type="scientific">Pseudophaeobacter arcticus</name>
    <dbReference type="NCBI Taxonomy" id="385492"/>
    <lineage>
        <taxon>Bacteria</taxon>
        <taxon>Pseudomonadati</taxon>
        <taxon>Pseudomonadota</taxon>
        <taxon>Alphaproteobacteria</taxon>
        <taxon>Rhodobacterales</taxon>
        <taxon>Paracoccaceae</taxon>
        <taxon>Pseudophaeobacter</taxon>
    </lineage>
</organism>
<comment type="caution">
    <text evidence="2">The sequence shown here is derived from an EMBL/GenBank/DDBJ whole genome shotgun (WGS) entry which is preliminary data.</text>
</comment>
<dbReference type="InterPro" id="IPR036291">
    <property type="entry name" value="NAD(P)-bd_dom_sf"/>
</dbReference>
<accession>A0ABQ0AL73</accession>
<dbReference type="PANTHER" id="PTHR48079">
    <property type="entry name" value="PROTEIN YEEZ"/>
    <property type="match status" value="1"/>
</dbReference>
<keyword evidence="3" id="KW-1185">Reference proteome</keyword>
<feature type="domain" description="NAD-dependent epimerase/dehydratase" evidence="1">
    <location>
        <begin position="3"/>
        <end position="218"/>
    </location>
</feature>
<dbReference type="EMBL" id="BAABWU010000007">
    <property type="protein sequence ID" value="GAA6196623.1"/>
    <property type="molecule type" value="Genomic_DNA"/>
</dbReference>
<reference evidence="2 3" key="1">
    <citation type="submission" date="2024-04" db="EMBL/GenBank/DDBJ databases">
        <title>Draft genome sequence of Pseudophaeobacter arcticus NBRC 116598.</title>
        <authorList>
            <person name="Miyakawa T."/>
            <person name="Kusuya Y."/>
            <person name="Miura T."/>
        </authorList>
    </citation>
    <scope>NUCLEOTIDE SEQUENCE [LARGE SCALE GENOMIC DNA]</scope>
    <source>
        <strain evidence="2 3">SU-CL00105</strain>
    </source>
</reference>
<evidence type="ECO:0000313" key="3">
    <source>
        <dbReference type="Proteomes" id="UP001441944"/>
    </source>
</evidence>
<name>A0ABQ0AL73_9RHOB</name>
<dbReference type="Gene3D" id="3.40.50.720">
    <property type="entry name" value="NAD(P)-binding Rossmann-like Domain"/>
    <property type="match status" value="1"/>
</dbReference>
<evidence type="ECO:0000259" key="1">
    <source>
        <dbReference type="Pfam" id="PF01370"/>
    </source>
</evidence>
<evidence type="ECO:0000313" key="2">
    <source>
        <dbReference type="EMBL" id="GAA6196623.1"/>
    </source>
</evidence>
<dbReference type="Proteomes" id="UP001441944">
    <property type="component" value="Unassembled WGS sequence"/>
</dbReference>
<dbReference type="InterPro" id="IPR051783">
    <property type="entry name" value="NAD(P)-dependent_oxidoreduct"/>
</dbReference>
<dbReference type="SUPFAM" id="SSF51735">
    <property type="entry name" value="NAD(P)-binding Rossmann-fold domains"/>
    <property type="match status" value="1"/>
</dbReference>
<sequence>MNILILGGTGSIGSAVTAELVAYNHTVTGLCRSDRSAQKLAALGAQPWRGDLRSPASWRAALREVDVVIQLATSFEEDMGAVDAAAIEAIRQEARHRSSPLRVLYTGGCWLYGETGDLAASETSPRRPIPAFAWMEKNALALLQDPKVSSCIVHPAMTYHEDGGGVFSRLLTQAATGLPLEIWGSIHTRWPLVHRRDLARAYRLLAEHPELCGHYNVAAQNGVPLREILDEIIRRHPHDGAYVVRNRKYVMFKYGTWAEGPTLDQQMRADKIQTACGWQPEISDFTQAAF</sequence>
<dbReference type="InterPro" id="IPR001509">
    <property type="entry name" value="Epimerase_deHydtase"/>
</dbReference>
<dbReference type="Pfam" id="PF01370">
    <property type="entry name" value="Epimerase"/>
    <property type="match status" value="1"/>
</dbReference>
<dbReference type="RefSeq" id="WP_353399666.1">
    <property type="nucleotide sequence ID" value="NZ_BAABWU010000007.1"/>
</dbReference>
<proteinExistence type="predicted"/>
<dbReference type="PANTHER" id="PTHR48079:SF6">
    <property type="entry name" value="NAD(P)-BINDING DOMAIN-CONTAINING PROTEIN-RELATED"/>
    <property type="match status" value="1"/>
</dbReference>